<feature type="transmembrane region" description="Helical" evidence="9">
    <location>
        <begin position="388"/>
        <end position="408"/>
    </location>
</feature>
<dbReference type="Proteomes" id="UP000095553">
    <property type="component" value="Unassembled WGS sequence"/>
</dbReference>
<sequence>MLGIIIDSISTFMYSKLLVILLIGAGIYFTIRTKLPQMRLFKDACKAVVEKPEDENGVSSFQALMVSTASRVGTGNIIGVSSAICIGGFGSVFWMWIIAIIGSASALIESTLAQIYKRKGKDGECYGGPAYYIEAALHCRPLAIIFCISMIATYAFGFNMLASYNLQSTFSGFSFYDVKWTPWIIGGILAVITGWCLLGGGSRIVKVTSTLVPAMGVAYILISVIVMIINRAYLPVVFSKIISEAFDFKAIFGAFAGSAMMQGIRRGLYSNEAGIGSAPNASASAQVSHPIKQGLVQMLSVFIDTLLLCTATAMMCLSSGIAPAQELQGAPWVQAALHESLGNFGPLFITVAMVLFAFTTLLGNCFYCDNLLNYIHKGQPSKTFMKGFRIVSALVVFIGAGMEVSMLWNISDVLMGVMALINIPVILILSNTALKALEDYEKQKKNGEDPVFKTGNIGLEYETDYWS</sequence>
<dbReference type="FunFam" id="1.20.1740.10:FF:000004">
    <property type="entry name" value="Sodium:alanine symporter family protein"/>
    <property type="match status" value="1"/>
</dbReference>
<keyword evidence="6 9" id="KW-0769">Symport</keyword>
<evidence type="ECO:0000256" key="8">
    <source>
        <dbReference type="ARBA" id="ARBA00023136"/>
    </source>
</evidence>
<feature type="transmembrane region" description="Helical" evidence="9">
    <location>
        <begin position="210"/>
        <end position="229"/>
    </location>
</feature>
<comment type="subcellular location">
    <subcellularLocation>
        <location evidence="1 9">Cell membrane</location>
        <topology evidence="1 9">Multi-pass membrane protein</topology>
    </subcellularLocation>
</comment>
<keyword evidence="8 9" id="KW-0472">Membrane</keyword>
<evidence type="ECO:0000256" key="9">
    <source>
        <dbReference type="RuleBase" id="RU363064"/>
    </source>
</evidence>
<evidence type="ECO:0000256" key="1">
    <source>
        <dbReference type="ARBA" id="ARBA00004651"/>
    </source>
</evidence>
<dbReference type="InterPro" id="IPR001463">
    <property type="entry name" value="Na/Ala_symport"/>
</dbReference>
<feature type="transmembrane region" description="Helical" evidence="9">
    <location>
        <begin position="77"/>
        <end position="108"/>
    </location>
</feature>
<dbReference type="GO" id="GO:0005886">
    <property type="term" value="C:plasma membrane"/>
    <property type="evidence" value="ECO:0007669"/>
    <property type="project" value="UniProtKB-SubCell"/>
</dbReference>
<comment type="similarity">
    <text evidence="2 9">Belongs to the alanine or glycine:cation symporter (AGCS) (TC 2.A.25) family.</text>
</comment>
<evidence type="ECO:0000256" key="6">
    <source>
        <dbReference type="ARBA" id="ARBA00022847"/>
    </source>
</evidence>
<keyword evidence="7 9" id="KW-1133">Transmembrane helix</keyword>
<evidence type="ECO:0000256" key="4">
    <source>
        <dbReference type="ARBA" id="ARBA00022475"/>
    </source>
</evidence>
<protein>
    <submittedName>
        <fullName evidence="10">Na+/alanine symporter</fullName>
    </submittedName>
</protein>
<reference evidence="10 11" key="1">
    <citation type="submission" date="2015-09" db="EMBL/GenBank/DDBJ databases">
        <authorList>
            <consortium name="Pathogen Informatics"/>
        </authorList>
    </citation>
    <scope>NUCLEOTIDE SEQUENCE [LARGE SCALE GENOMIC DNA]</scope>
    <source>
        <strain evidence="10 11">2789STDY5834959</strain>
    </source>
</reference>
<dbReference type="AlphaFoldDB" id="A0A173U5N8"/>
<keyword evidence="5 9" id="KW-0812">Transmembrane</keyword>
<evidence type="ECO:0000256" key="7">
    <source>
        <dbReference type="ARBA" id="ARBA00022989"/>
    </source>
</evidence>
<keyword evidence="3 9" id="KW-0813">Transport</keyword>
<dbReference type="Gene3D" id="1.20.1740.10">
    <property type="entry name" value="Amino acid/polyamine transporter I"/>
    <property type="match status" value="1"/>
</dbReference>
<dbReference type="NCBIfam" id="TIGR00835">
    <property type="entry name" value="agcS"/>
    <property type="match status" value="1"/>
</dbReference>
<feature type="transmembrane region" description="Helical" evidence="9">
    <location>
        <begin position="180"/>
        <end position="198"/>
    </location>
</feature>
<dbReference type="Pfam" id="PF01235">
    <property type="entry name" value="Na_Ala_symp"/>
    <property type="match status" value="1"/>
</dbReference>
<feature type="transmembrane region" description="Helical" evidence="9">
    <location>
        <begin position="344"/>
        <end position="367"/>
    </location>
</feature>
<name>A0A173U5N8_ANAHA</name>
<accession>A0A173U5N8</accession>
<gene>
    <name evidence="10" type="ORF">ERS852571_02501</name>
</gene>
<feature type="transmembrane region" description="Helical" evidence="9">
    <location>
        <begin position="414"/>
        <end position="434"/>
    </location>
</feature>
<evidence type="ECO:0000313" key="10">
    <source>
        <dbReference type="EMBL" id="CUN09780.1"/>
    </source>
</evidence>
<keyword evidence="4 9" id="KW-1003">Cell membrane</keyword>
<dbReference type="PANTHER" id="PTHR30330:SF1">
    <property type="entry name" value="AMINO-ACID CARRIER PROTEIN ALST"/>
    <property type="match status" value="1"/>
</dbReference>
<feature type="transmembrane region" description="Helical" evidence="9">
    <location>
        <begin position="12"/>
        <end position="31"/>
    </location>
</feature>
<evidence type="ECO:0000313" key="11">
    <source>
        <dbReference type="Proteomes" id="UP000095553"/>
    </source>
</evidence>
<organism evidence="10 11">
    <name type="scientific">Anaerostipes hadrus</name>
    <dbReference type="NCBI Taxonomy" id="649756"/>
    <lineage>
        <taxon>Bacteria</taxon>
        <taxon>Bacillati</taxon>
        <taxon>Bacillota</taxon>
        <taxon>Clostridia</taxon>
        <taxon>Lachnospirales</taxon>
        <taxon>Lachnospiraceae</taxon>
        <taxon>Anaerostipes</taxon>
    </lineage>
</organism>
<evidence type="ECO:0000256" key="3">
    <source>
        <dbReference type="ARBA" id="ARBA00022448"/>
    </source>
</evidence>
<proteinExistence type="inferred from homology"/>
<dbReference type="RefSeq" id="WP_055073239.1">
    <property type="nucleotide sequence ID" value="NZ_CYXY01000017.1"/>
</dbReference>
<dbReference type="GO" id="GO:0005283">
    <property type="term" value="F:amino acid:sodium symporter activity"/>
    <property type="evidence" value="ECO:0007669"/>
    <property type="project" value="InterPro"/>
</dbReference>
<dbReference type="PANTHER" id="PTHR30330">
    <property type="entry name" value="AGSS FAMILY TRANSPORTER, SODIUM-ALANINE"/>
    <property type="match status" value="1"/>
</dbReference>
<evidence type="ECO:0000256" key="2">
    <source>
        <dbReference type="ARBA" id="ARBA00009261"/>
    </source>
</evidence>
<dbReference type="PRINTS" id="PR00175">
    <property type="entry name" value="NAALASMPORT"/>
</dbReference>
<feature type="transmembrane region" description="Helical" evidence="9">
    <location>
        <begin position="142"/>
        <end position="160"/>
    </location>
</feature>
<evidence type="ECO:0000256" key="5">
    <source>
        <dbReference type="ARBA" id="ARBA00022692"/>
    </source>
</evidence>
<dbReference type="EMBL" id="CYXY01000017">
    <property type="protein sequence ID" value="CUN09780.1"/>
    <property type="molecule type" value="Genomic_DNA"/>
</dbReference>